<proteinExistence type="predicted"/>
<feature type="compositionally biased region" description="Low complexity" evidence="1">
    <location>
        <begin position="11"/>
        <end position="28"/>
    </location>
</feature>
<dbReference type="PANTHER" id="PTHR10000">
    <property type="entry name" value="PHOSPHOSERINE PHOSPHATASE"/>
    <property type="match status" value="1"/>
</dbReference>
<dbReference type="GO" id="GO:0016787">
    <property type="term" value="F:hydrolase activity"/>
    <property type="evidence" value="ECO:0007669"/>
    <property type="project" value="UniProtKB-KW"/>
</dbReference>
<dbReference type="Gene3D" id="3.40.50.1000">
    <property type="entry name" value="HAD superfamily/HAD-like"/>
    <property type="match status" value="1"/>
</dbReference>
<dbReference type="Pfam" id="PF08282">
    <property type="entry name" value="Hydrolase_3"/>
    <property type="match status" value="1"/>
</dbReference>
<feature type="region of interest" description="Disordered" evidence="1">
    <location>
        <begin position="306"/>
        <end position="325"/>
    </location>
</feature>
<dbReference type="Gene3D" id="3.30.1240.10">
    <property type="match status" value="1"/>
</dbReference>
<dbReference type="EMBL" id="BMMP01000007">
    <property type="protein sequence ID" value="GGO49267.1"/>
    <property type="molecule type" value="Genomic_DNA"/>
</dbReference>
<keyword evidence="2" id="KW-0378">Hydrolase</keyword>
<name>A0ABQ2MBS1_9ACTN</name>
<dbReference type="SUPFAM" id="SSF56784">
    <property type="entry name" value="HAD-like"/>
    <property type="match status" value="1"/>
</dbReference>
<dbReference type="InterPro" id="IPR036412">
    <property type="entry name" value="HAD-like_sf"/>
</dbReference>
<sequence length="325" mass="33562">MGAVTDPRPSPAACAAGPSAGPATAVGTPRAVRPRLIATDLDGTLLRDDKTVSDRTVAALAAAEVAGLDVFFVTGRPARWMDVVSEHVHGHGLAICANGAAVVDLHRGRKVVDVRALELDDALAVVEALREAADGVSFAVERSGGIHFEPSYPALHPDPVGCVAPAEKLLGAGPGPRPPLDHGQPVLKLLAYHPELEPDEFLTLGREAAGAHAQFTRSSKSALLEISGRGVSKASTLAKCCAERGVQPEEVVAFGDMPNDLEMLGWAGTSYAMANAHPQVLAATTHVTSSNEADGVAEVIERLLLGTDPGPAAPPSGAVPDRARR</sequence>
<organism evidence="2 3">
    <name type="scientific">Streptomyces daqingensis</name>
    <dbReference type="NCBI Taxonomy" id="1472640"/>
    <lineage>
        <taxon>Bacteria</taxon>
        <taxon>Bacillati</taxon>
        <taxon>Actinomycetota</taxon>
        <taxon>Actinomycetes</taxon>
        <taxon>Kitasatosporales</taxon>
        <taxon>Streptomycetaceae</taxon>
        <taxon>Streptomyces</taxon>
    </lineage>
</organism>
<comment type="caution">
    <text evidence="2">The sequence shown here is derived from an EMBL/GenBank/DDBJ whole genome shotgun (WGS) entry which is preliminary data.</text>
</comment>
<accession>A0ABQ2MBS1</accession>
<evidence type="ECO:0000313" key="2">
    <source>
        <dbReference type="EMBL" id="GGO49267.1"/>
    </source>
</evidence>
<dbReference type="RefSeq" id="WP_189037274.1">
    <property type="nucleotide sequence ID" value="NZ_BMMP01000007.1"/>
</dbReference>
<feature type="region of interest" description="Disordered" evidence="1">
    <location>
        <begin position="1"/>
        <end position="28"/>
    </location>
</feature>
<dbReference type="InterPro" id="IPR023214">
    <property type="entry name" value="HAD_sf"/>
</dbReference>
<evidence type="ECO:0000313" key="3">
    <source>
        <dbReference type="Proteomes" id="UP000631535"/>
    </source>
</evidence>
<reference evidence="3" key="1">
    <citation type="journal article" date="2019" name="Int. J. Syst. Evol. Microbiol.">
        <title>The Global Catalogue of Microorganisms (GCM) 10K type strain sequencing project: providing services to taxonomists for standard genome sequencing and annotation.</title>
        <authorList>
            <consortium name="The Broad Institute Genomics Platform"/>
            <consortium name="The Broad Institute Genome Sequencing Center for Infectious Disease"/>
            <person name="Wu L."/>
            <person name="Ma J."/>
        </authorList>
    </citation>
    <scope>NUCLEOTIDE SEQUENCE [LARGE SCALE GENOMIC DNA]</scope>
    <source>
        <strain evidence="3">CGMCC 4.7178</strain>
    </source>
</reference>
<gene>
    <name evidence="2" type="ORF">GCM10012287_26210</name>
</gene>
<dbReference type="PANTHER" id="PTHR10000:SF8">
    <property type="entry name" value="HAD SUPERFAMILY HYDROLASE-LIKE, TYPE 3"/>
    <property type="match status" value="1"/>
</dbReference>
<dbReference type="Proteomes" id="UP000631535">
    <property type="component" value="Unassembled WGS sequence"/>
</dbReference>
<keyword evidence="3" id="KW-1185">Reference proteome</keyword>
<evidence type="ECO:0000256" key="1">
    <source>
        <dbReference type="SAM" id="MobiDB-lite"/>
    </source>
</evidence>
<protein>
    <submittedName>
        <fullName evidence="2">Hydrolase</fullName>
    </submittedName>
</protein>